<evidence type="ECO:0000313" key="5">
    <source>
        <dbReference type="Proteomes" id="UP000003257"/>
    </source>
</evidence>
<protein>
    <submittedName>
        <fullName evidence="4">Response regulator receiver domain protein (CheY-like)</fullName>
    </submittedName>
</protein>
<evidence type="ECO:0000256" key="1">
    <source>
        <dbReference type="ARBA" id="ARBA00022553"/>
    </source>
</evidence>
<dbReference type="InterPro" id="IPR011006">
    <property type="entry name" value="CheY-like_superfamily"/>
</dbReference>
<dbReference type="EMBL" id="ABID01000029">
    <property type="protein sequence ID" value="EDQ03246.1"/>
    <property type="molecule type" value="Genomic_DNA"/>
</dbReference>
<dbReference type="Pfam" id="PF00072">
    <property type="entry name" value="Response_reg"/>
    <property type="match status" value="1"/>
</dbReference>
<feature type="domain" description="Response regulatory" evidence="3">
    <location>
        <begin position="3"/>
        <end position="120"/>
    </location>
</feature>
<feature type="modified residue" description="4-aspartylphosphate" evidence="2">
    <location>
        <position position="53"/>
    </location>
</feature>
<keyword evidence="1 2" id="KW-0597">Phosphoprotein</keyword>
<dbReference type="SMART" id="SM00448">
    <property type="entry name" value="REC"/>
    <property type="match status" value="1"/>
</dbReference>
<comment type="caution">
    <text evidence="4">The sequence shown here is derived from an EMBL/GenBank/DDBJ whole genome shotgun (WGS) entry which is preliminary data.</text>
</comment>
<dbReference type="InterPro" id="IPR001789">
    <property type="entry name" value="Sig_transdc_resp-reg_receiver"/>
</dbReference>
<dbReference type="InterPro" id="IPR050595">
    <property type="entry name" value="Bact_response_regulator"/>
</dbReference>
<proteinExistence type="predicted"/>
<dbReference type="RefSeq" id="WP_007121187.1">
    <property type="nucleotide sequence ID" value="NZ_ABID01000029.1"/>
</dbReference>
<dbReference type="Proteomes" id="UP000003257">
    <property type="component" value="Unassembled WGS sequence"/>
</dbReference>
<sequence length="131" mass="14347">MIKLLHVDDDADILELTQISLEFSENFEVVGCLSGTDALFAVEQFLPDVFLLDVMMPGLTGPDLLKKLWDIPSLQSVPAIFMTARVNAASRAHLFGIGAKEVIEKPFDPMTLNAQILTAMDACSIVQLPSR</sequence>
<dbReference type="Gene3D" id="3.40.50.2300">
    <property type="match status" value="1"/>
</dbReference>
<name>A0ABP2D4K4_9RHOB</name>
<evidence type="ECO:0000256" key="2">
    <source>
        <dbReference type="PROSITE-ProRule" id="PRU00169"/>
    </source>
</evidence>
<dbReference type="SUPFAM" id="SSF52172">
    <property type="entry name" value="CheY-like"/>
    <property type="match status" value="1"/>
</dbReference>
<dbReference type="PROSITE" id="PS50110">
    <property type="entry name" value="RESPONSE_REGULATORY"/>
    <property type="match status" value="1"/>
</dbReference>
<reference evidence="4 5" key="1">
    <citation type="submission" date="2007-11" db="EMBL/GenBank/DDBJ databases">
        <authorList>
            <person name="Wagner-Dobler I."/>
            <person name="Ferriera S."/>
            <person name="Johnson J."/>
            <person name="Kravitz S."/>
            <person name="Beeson K."/>
            <person name="Sutton G."/>
            <person name="Rogers Y.-H."/>
            <person name="Friedman R."/>
            <person name="Frazier M."/>
            <person name="Venter J.C."/>
        </authorList>
    </citation>
    <scope>NUCLEOTIDE SEQUENCE [LARGE SCALE GENOMIC DNA]</scope>
    <source>
        <strain evidence="4 5">HEL-45</strain>
    </source>
</reference>
<accession>A0ABP2D4K4</accession>
<dbReference type="PANTHER" id="PTHR44591:SF3">
    <property type="entry name" value="RESPONSE REGULATORY DOMAIN-CONTAINING PROTEIN"/>
    <property type="match status" value="1"/>
</dbReference>
<keyword evidence="5" id="KW-1185">Reference proteome</keyword>
<gene>
    <name evidence="4" type="ORF">OIHEL45_20696</name>
</gene>
<evidence type="ECO:0000313" key="4">
    <source>
        <dbReference type="EMBL" id="EDQ03246.1"/>
    </source>
</evidence>
<organism evidence="4 5">
    <name type="scientific">Sulfitobacter indolifex HEL-45</name>
    <dbReference type="NCBI Taxonomy" id="391624"/>
    <lineage>
        <taxon>Bacteria</taxon>
        <taxon>Pseudomonadati</taxon>
        <taxon>Pseudomonadota</taxon>
        <taxon>Alphaproteobacteria</taxon>
        <taxon>Rhodobacterales</taxon>
        <taxon>Roseobacteraceae</taxon>
        <taxon>Sulfitobacter</taxon>
    </lineage>
</organism>
<evidence type="ECO:0000259" key="3">
    <source>
        <dbReference type="PROSITE" id="PS50110"/>
    </source>
</evidence>
<dbReference type="PANTHER" id="PTHR44591">
    <property type="entry name" value="STRESS RESPONSE REGULATOR PROTEIN 1"/>
    <property type="match status" value="1"/>
</dbReference>